<protein>
    <submittedName>
        <fullName evidence="2">Uncharacterized protein</fullName>
    </submittedName>
</protein>
<feature type="signal peptide" evidence="1">
    <location>
        <begin position="1"/>
        <end position="20"/>
    </location>
</feature>
<dbReference type="AlphaFoldDB" id="A0A9P5UAS5"/>
<proteinExistence type="predicted"/>
<evidence type="ECO:0000313" key="3">
    <source>
        <dbReference type="Proteomes" id="UP000772434"/>
    </source>
</evidence>
<dbReference type="OrthoDB" id="2841294at2759"/>
<reference evidence="2" key="1">
    <citation type="submission" date="2020-11" db="EMBL/GenBank/DDBJ databases">
        <authorList>
            <consortium name="DOE Joint Genome Institute"/>
            <person name="Ahrendt S."/>
            <person name="Riley R."/>
            <person name="Andreopoulos W."/>
            <person name="Labutti K."/>
            <person name="Pangilinan J."/>
            <person name="Ruiz-Duenas F.J."/>
            <person name="Barrasa J.M."/>
            <person name="Sanchez-Garcia M."/>
            <person name="Camarero S."/>
            <person name="Miyauchi S."/>
            <person name="Serrano A."/>
            <person name="Linde D."/>
            <person name="Babiker R."/>
            <person name="Drula E."/>
            <person name="Ayuso-Fernandez I."/>
            <person name="Pacheco R."/>
            <person name="Padilla G."/>
            <person name="Ferreira P."/>
            <person name="Barriuso J."/>
            <person name="Kellner H."/>
            <person name="Castanera R."/>
            <person name="Alfaro M."/>
            <person name="Ramirez L."/>
            <person name="Pisabarro A.G."/>
            <person name="Kuo A."/>
            <person name="Tritt A."/>
            <person name="Lipzen A."/>
            <person name="He G."/>
            <person name="Yan M."/>
            <person name="Ng V."/>
            <person name="Cullen D."/>
            <person name="Martin F."/>
            <person name="Rosso M.-N."/>
            <person name="Henrissat B."/>
            <person name="Hibbett D."/>
            <person name="Martinez A.T."/>
            <person name="Grigoriev I.V."/>
        </authorList>
    </citation>
    <scope>NUCLEOTIDE SEQUENCE</scope>
    <source>
        <strain evidence="2">AH 40177</strain>
    </source>
</reference>
<gene>
    <name evidence="2" type="ORF">BDP27DRAFT_1382179</name>
</gene>
<dbReference type="Pfam" id="PF19271">
    <property type="entry name" value="Nis1"/>
    <property type="match status" value="1"/>
</dbReference>
<evidence type="ECO:0000313" key="2">
    <source>
        <dbReference type="EMBL" id="KAF9072346.1"/>
    </source>
</evidence>
<name>A0A9P5UAS5_9AGAR</name>
<dbReference type="InterPro" id="IPR045469">
    <property type="entry name" value="Nis1"/>
</dbReference>
<dbReference type="Proteomes" id="UP000772434">
    <property type="component" value="Unassembled WGS sequence"/>
</dbReference>
<dbReference type="EMBL" id="JADNRY010000025">
    <property type="protein sequence ID" value="KAF9072346.1"/>
    <property type="molecule type" value="Genomic_DNA"/>
</dbReference>
<organism evidence="2 3">
    <name type="scientific">Rhodocollybia butyracea</name>
    <dbReference type="NCBI Taxonomy" id="206335"/>
    <lineage>
        <taxon>Eukaryota</taxon>
        <taxon>Fungi</taxon>
        <taxon>Dikarya</taxon>
        <taxon>Basidiomycota</taxon>
        <taxon>Agaricomycotina</taxon>
        <taxon>Agaricomycetes</taxon>
        <taxon>Agaricomycetidae</taxon>
        <taxon>Agaricales</taxon>
        <taxon>Marasmiineae</taxon>
        <taxon>Omphalotaceae</taxon>
        <taxon>Rhodocollybia</taxon>
    </lineage>
</organism>
<comment type="caution">
    <text evidence="2">The sequence shown here is derived from an EMBL/GenBank/DDBJ whole genome shotgun (WGS) entry which is preliminary data.</text>
</comment>
<evidence type="ECO:0000256" key="1">
    <source>
        <dbReference type="SAM" id="SignalP"/>
    </source>
</evidence>
<feature type="chain" id="PRO_5040364072" evidence="1">
    <location>
        <begin position="21"/>
        <end position="144"/>
    </location>
</feature>
<keyword evidence="1" id="KW-0732">Signal</keyword>
<accession>A0A9P5UAS5</accession>
<sequence>MKLSLPLFTTVLALTSASVAQNVAVGSPADGTSVPAGSNMTVRIDRPDSLSASEEVAVVMGLWSCGANPCPGPANVMGTILYNGPFNPQFSTPQNALPPHQNFTVAIPASFPKGPAQLGVAHVALIGAGLAPFMQTLNQTIVIA</sequence>
<keyword evidence="3" id="KW-1185">Reference proteome</keyword>